<keyword evidence="5 7" id="KW-0173">Coenzyme A biosynthesis</keyword>
<evidence type="ECO:0000256" key="10">
    <source>
        <dbReference type="PROSITE-ProRule" id="PRU00182"/>
    </source>
</evidence>
<dbReference type="Gene3D" id="3.40.50.300">
    <property type="entry name" value="P-loop containing nucleotide triphosphate hydrolases"/>
    <property type="match status" value="1"/>
</dbReference>
<dbReference type="CDD" id="cd02869">
    <property type="entry name" value="PseudoU_synth_RluA_like"/>
    <property type="match status" value="1"/>
</dbReference>
<evidence type="ECO:0000256" key="7">
    <source>
        <dbReference type="HAMAP-Rule" id="MF_00376"/>
    </source>
</evidence>
<dbReference type="GO" id="GO:0005737">
    <property type="term" value="C:cytoplasm"/>
    <property type="evidence" value="ECO:0007669"/>
    <property type="project" value="UniProtKB-SubCell"/>
</dbReference>
<dbReference type="NCBIfam" id="TIGR00005">
    <property type="entry name" value="rluA_subfam"/>
    <property type="match status" value="1"/>
</dbReference>
<dbReference type="InterPro" id="IPR002942">
    <property type="entry name" value="S4_RNA-bd"/>
</dbReference>
<dbReference type="GO" id="GO:0004140">
    <property type="term" value="F:dephospho-CoA kinase activity"/>
    <property type="evidence" value="ECO:0007669"/>
    <property type="project" value="UniProtKB-UniRule"/>
</dbReference>
<dbReference type="CDD" id="cd00165">
    <property type="entry name" value="S4"/>
    <property type="match status" value="1"/>
</dbReference>
<dbReference type="Proteomes" id="UP000095200">
    <property type="component" value="Unassembled WGS sequence"/>
</dbReference>
<dbReference type="SUPFAM" id="SSF52540">
    <property type="entry name" value="P-loop containing nucleoside triphosphate hydrolases"/>
    <property type="match status" value="1"/>
</dbReference>
<dbReference type="Gene3D" id="3.30.2350.10">
    <property type="entry name" value="Pseudouridine synthase"/>
    <property type="match status" value="1"/>
</dbReference>
<protein>
    <recommendedName>
        <fullName evidence="7 8">Dephospho-CoA kinase</fullName>
        <ecNumber evidence="7 8">2.7.1.24</ecNumber>
    </recommendedName>
    <alternativeName>
        <fullName evidence="7">Dephosphocoenzyme A kinase</fullName>
    </alternativeName>
</protein>
<dbReference type="InterPro" id="IPR006145">
    <property type="entry name" value="PsdUridine_synth_RsuA/RluA"/>
</dbReference>
<keyword evidence="14" id="KW-1185">Reference proteome</keyword>
<dbReference type="PROSITE" id="PS01129">
    <property type="entry name" value="PSI_RLU"/>
    <property type="match status" value="1"/>
</dbReference>
<dbReference type="SUPFAM" id="SSF55174">
    <property type="entry name" value="Alpha-L RNA-binding motif"/>
    <property type="match status" value="1"/>
</dbReference>
<evidence type="ECO:0000256" key="8">
    <source>
        <dbReference type="NCBIfam" id="TIGR00152"/>
    </source>
</evidence>
<dbReference type="STRING" id="1592317.DPF_1757"/>
<dbReference type="GO" id="GO:0120159">
    <property type="term" value="F:rRNA pseudouridine synthase activity"/>
    <property type="evidence" value="ECO:0007669"/>
    <property type="project" value="UniProtKB-ARBA"/>
</dbReference>
<dbReference type="RefSeq" id="WP_069859162.1">
    <property type="nucleotide sequence ID" value="NZ_BDFE01000016.1"/>
</dbReference>
<dbReference type="PROSITE" id="PS50889">
    <property type="entry name" value="S4"/>
    <property type="match status" value="1"/>
</dbReference>
<dbReference type="InterPro" id="IPR027417">
    <property type="entry name" value="P-loop_NTPase"/>
</dbReference>
<dbReference type="AlphaFoldDB" id="A0A194AG33"/>
<dbReference type="PANTHER" id="PTHR21600">
    <property type="entry name" value="MITOCHONDRIAL RNA PSEUDOURIDINE SYNTHASE"/>
    <property type="match status" value="1"/>
</dbReference>
<dbReference type="InterPro" id="IPR036986">
    <property type="entry name" value="S4_RNA-bd_sf"/>
</dbReference>
<evidence type="ECO:0000259" key="11">
    <source>
        <dbReference type="Pfam" id="PF00849"/>
    </source>
</evidence>
<sequence>MKRVDDNEVQWNKIVDDVHAGDRLDVFWSVVLEGEGISRSKIQKWIRRGRAWVEGRICTKPNTRLGAGQQVRLDAESLQQGAAPRGGNLDMVYRDDDILVINKPAGLTVHPAPSVTGQTLVNILLYHFPHMASMDPERPGIVHRLDKDTSGLMMVAQNETARLALIKAFARREMDKEYLAMVHGVPAPSTGEIDYPIGRHPSIRTRMAVVDKGGRPARSTYKVVWASPDGCYSLVGVRIHTGRTHQVRVHMARIGHPLVGDGVYALGHTSPSVNAALLDRVVDRQMLHAWRLGFVHPTTKKRCSFVKEPPRDMVRALVLASRRPQHVGLTGMSGSGKSTVLAAFAGLGVPVWSADACVARLYAPGGDGWEVMRARFGERFVPCATAPVDKGKLFRAMCSDPGLRREIEAMIHPMVQWDLERFLDEHAHARMTVSEVPLLMESGWHHRDLFDHILGIFCPDSLRASRLKDRGWSDETMSLVDSWQWSQGDKLAKCDLIIANDAGRTRLESRVARAACLLRSWRRKRVRAWWQWLDGFVHTGWE</sequence>
<dbReference type="InterPro" id="IPR020103">
    <property type="entry name" value="PsdUridine_synth_cat_dom_sf"/>
</dbReference>
<dbReference type="GO" id="GO:0003723">
    <property type="term" value="F:RNA binding"/>
    <property type="evidence" value="ECO:0007669"/>
    <property type="project" value="UniProtKB-KW"/>
</dbReference>
<dbReference type="InterPro" id="IPR050188">
    <property type="entry name" value="RluA_PseudoU_synthase"/>
</dbReference>
<keyword evidence="7" id="KW-0808">Transferase</keyword>
<dbReference type="InterPro" id="IPR006225">
    <property type="entry name" value="PsdUridine_synth_RluC/D"/>
</dbReference>
<name>A0A194AG33_9BACT</name>
<comment type="catalytic activity">
    <reaction evidence="7">
        <text>3'-dephospho-CoA + ATP = ADP + CoA + H(+)</text>
        <dbReference type="Rhea" id="RHEA:18245"/>
        <dbReference type="ChEBI" id="CHEBI:15378"/>
        <dbReference type="ChEBI" id="CHEBI:30616"/>
        <dbReference type="ChEBI" id="CHEBI:57287"/>
        <dbReference type="ChEBI" id="CHEBI:57328"/>
        <dbReference type="ChEBI" id="CHEBI:456216"/>
        <dbReference type="EC" id="2.7.1.24"/>
    </reaction>
</comment>
<dbReference type="Pfam" id="PF01479">
    <property type="entry name" value="S4"/>
    <property type="match status" value="1"/>
</dbReference>
<keyword evidence="6" id="KW-0413">Isomerase</keyword>
<dbReference type="PROSITE" id="PS51219">
    <property type="entry name" value="DPCK"/>
    <property type="match status" value="1"/>
</dbReference>
<comment type="similarity">
    <text evidence="2">Belongs to the pseudouridine synthase RluA family.</text>
</comment>
<evidence type="ECO:0000313" key="14">
    <source>
        <dbReference type="Proteomes" id="UP000095200"/>
    </source>
</evidence>
<dbReference type="GO" id="GO:0015937">
    <property type="term" value="P:coenzyme A biosynthetic process"/>
    <property type="evidence" value="ECO:0007669"/>
    <property type="project" value="UniProtKB-UniRule"/>
</dbReference>
<feature type="binding site" evidence="7">
    <location>
        <begin position="334"/>
        <end position="339"/>
    </location>
    <ligand>
        <name>ATP</name>
        <dbReference type="ChEBI" id="CHEBI:30616"/>
    </ligand>
</feature>
<dbReference type="Gene3D" id="3.10.290.10">
    <property type="entry name" value="RNA-binding S4 domain"/>
    <property type="match status" value="1"/>
</dbReference>
<evidence type="ECO:0000256" key="6">
    <source>
        <dbReference type="ARBA" id="ARBA00023235"/>
    </source>
</evidence>
<dbReference type="EC" id="2.7.1.24" evidence="7 8"/>
<feature type="active site" evidence="9">
    <location>
        <position position="146"/>
    </location>
</feature>
<evidence type="ECO:0000313" key="13">
    <source>
        <dbReference type="EMBL" id="GAU09037.1"/>
    </source>
</evidence>
<dbReference type="NCBIfam" id="TIGR00152">
    <property type="entry name" value="dephospho-CoA kinase"/>
    <property type="match status" value="1"/>
</dbReference>
<comment type="subcellular location">
    <subcellularLocation>
        <location evidence="7">Cytoplasm</location>
    </subcellularLocation>
</comment>
<dbReference type="UniPathway" id="UPA00241">
    <property type="reaction ID" value="UER00356"/>
</dbReference>
<keyword evidence="10" id="KW-0694">RNA-binding</keyword>
<dbReference type="InterPro" id="IPR006224">
    <property type="entry name" value="PsdUridine_synth_RluA-like_CS"/>
</dbReference>
<evidence type="ECO:0000256" key="3">
    <source>
        <dbReference type="ARBA" id="ARBA00022741"/>
    </source>
</evidence>
<dbReference type="EMBL" id="BDFE01000016">
    <property type="protein sequence ID" value="GAU09037.1"/>
    <property type="molecule type" value="Genomic_DNA"/>
</dbReference>
<dbReference type="Pfam" id="PF01121">
    <property type="entry name" value="CoaE"/>
    <property type="match status" value="1"/>
</dbReference>
<keyword evidence="7" id="KW-0963">Cytoplasm</keyword>
<dbReference type="HAMAP" id="MF_00376">
    <property type="entry name" value="Dephospho_CoA_kinase"/>
    <property type="match status" value="1"/>
</dbReference>
<keyword evidence="7 13" id="KW-0418">Kinase</keyword>
<comment type="pathway">
    <text evidence="7">Cofactor biosynthesis; coenzyme A biosynthesis; CoA from (R)-pantothenate: step 5/5.</text>
</comment>
<dbReference type="GO" id="GO:0000455">
    <property type="term" value="P:enzyme-directed rRNA pseudouridine synthesis"/>
    <property type="evidence" value="ECO:0007669"/>
    <property type="project" value="TreeGrafter"/>
</dbReference>
<evidence type="ECO:0000256" key="5">
    <source>
        <dbReference type="ARBA" id="ARBA00022993"/>
    </source>
</evidence>
<proteinExistence type="inferred from homology"/>
<evidence type="ECO:0000259" key="12">
    <source>
        <dbReference type="Pfam" id="PF01479"/>
    </source>
</evidence>
<evidence type="ECO:0000256" key="1">
    <source>
        <dbReference type="ARBA" id="ARBA00009018"/>
    </source>
</evidence>
<comment type="similarity">
    <text evidence="1 7">Belongs to the CoaE family.</text>
</comment>
<dbReference type="PANTHER" id="PTHR21600:SF44">
    <property type="entry name" value="RIBOSOMAL LARGE SUBUNIT PSEUDOURIDINE SYNTHASE D"/>
    <property type="match status" value="1"/>
</dbReference>
<organism evidence="13 14">
    <name type="scientific">Desulfoplanes formicivorans</name>
    <dbReference type="NCBI Taxonomy" id="1592317"/>
    <lineage>
        <taxon>Bacteria</taxon>
        <taxon>Pseudomonadati</taxon>
        <taxon>Thermodesulfobacteriota</taxon>
        <taxon>Desulfovibrionia</taxon>
        <taxon>Desulfovibrionales</taxon>
        <taxon>Desulfoplanaceae</taxon>
        <taxon>Desulfoplanes</taxon>
    </lineage>
</organism>
<dbReference type="CDD" id="cd02022">
    <property type="entry name" value="DPCK"/>
    <property type="match status" value="1"/>
</dbReference>
<evidence type="ECO:0000256" key="4">
    <source>
        <dbReference type="ARBA" id="ARBA00022840"/>
    </source>
</evidence>
<keyword evidence="3 7" id="KW-0547">Nucleotide-binding</keyword>
<dbReference type="InterPro" id="IPR001977">
    <property type="entry name" value="Depp_CoAkinase"/>
</dbReference>
<dbReference type="OrthoDB" id="128480at2"/>
<evidence type="ECO:0000256" key="9">
    <source>
        <dbReference type="PIRSR" id="PIRSR606225-1"/>
    </source>
</evidence>
<reference evidence="14" key="1">
    <citation type="submission" date="2016-06" db="EMBL/GenBank/DDBJ databases">
        <title>Draft genome sequence of Desulfoplanes formicivorans strain Pf12B.</title>
        <authorList>
            <person name="Watanabe M."/>
            <person name="Kojima H."/>
            <person name="Fukui M."/>
        </authorList>
    </citation>
    <scope>NUCLEOTIDE SEQUENCE [LARGE SCALE GENOMIC DNA]</scope>
    <source>
        <strain evidence="14">Pf12B</strain>
    </source>
</reference>
<dbReference type="GO" id="GO:0005524">
    <property type="term" value="F:ATP binding"/>
    <property type="evidence" value="ECO:0007669"/>
    <property type="project" value="UniProtKB-UniRule"/>
</dbReference>
<gene>
    <name evidence="7" type="primary">coaE</name>
    <name evidence="13" type="ORF">DPF_1757</name>
</gene>
<keyword evidence="4 7" id="KW-0067">ATP-binding</keyword>
<feature type="domain" description="Pseudouridine synthase RsuA/RluA-like" evidence="11">
    <location>
        <begin position="97"/>
        <end position="252"/>
    </location>
</feature>
<comment type="function">
    <text evidence="7">Catalyzes the phosphorylation of the 3'-hydroxyl group of dephosphocoenzyme A to form coenzyme A.</text>
</comment>
<comment type="caution">
    <text evidence="13">The sequence shown here is derived from an EMBL/GenBank/DDBJ whole genome shotgun (WGS) entry which is preliminary data.</text>
</comment>
<accession>A0A194AG33</accession>
<evidence type="ECO:0000256" key="2">
    <source>
        <dbReference type="ARBA" id="ARBA00010876"/>
    </source>
</evidence>
<feature type="domain" description="RNA-binding S4" evidence="12">
    <location>
        <begin position="34"/>
        <end position="71"/>
    </location>
</feature>
<dbReference type="SUPFAM" id="SSF55120">
    <property type="entry name" value="Pseudouridine synthase"/>
    <property type="match status" value="1"/>
</dbReference>
<dbReference type="Pfam" id="PF00849">
    <property type="entry name" value="PseudoU_synth_2"/>
    <property type="match status" value="1"/>
</dbReference>